<reference evidence="2 3" key="1">
    <citation type="journal article" date="2014" name="BMC Genomics">
        <title>Oil accumulation mechanisms of the oleaginous microalga Chlorella protothecoides revealed through its genome, transcriptomes, and proteomes.</title>
        <authorList>
            <person name="Gao C."/>
            <person name="Wang Y."/>
            <person name="Shen Y."/>
            <person name="Yan D."/>
            <person name="He X."/>
            <person name="Dai J."/>
            <person name="Wu Q."/>
        </authorList>
    </citation>
    <scope>NUCLEOTIDE SEQUENCE [LARGE SCALE GENOMIC DNA]</scope>
    <source>
        <strain evidence="2 3">0710</strain>
    </source>
</reference>
<dbReference type="Pfam" id="PF09341">
    <property type="entry name" value="Pcc1"/>
    <property type="match status" value="1"/>
</dbReference>
<dbReference type="Proteomes" id="UP000028924">
    <property type="component" value="Unassembled WGS sequence"/>
</dbReference>
<dbReference type="GO" id="GO:0000408">
    <property type="term" value="C:EKC/KEOPS complex"/>
    <property type="evidence" value="ECO:0007669"/>
    <property type="project" value="TreeGrafter"/>
</dbReference>
<name>A0A087SQM8_AUXPR</name>
<protein>
    <recommendedName>
        <fullName evidence="4">L antigen family member 3</fullName>
    </recommendedName>
</protein>
<dbReference type="KEGG" id="apro:F751_6707"/>
<evidence type="ECO:0008006" key="4">
    <source>
        <dbReference type="Google" id="ProtNLM"/>
    </source>
</evidence>
<comment type="similarity">
    <text evidence="1">Belongs to the CTAG/PCC1 family.</text>
</comment>
<proteinExistence type="inferred from homology"/>
<feature type="non-terminal residue" evidence="2">
    <location>
        <position position="1"/>
    </location>
</feature>
<dbReference type="Gene3D" id="3.30.310.50">
    <property type="entry name" value="Alpha-D-phosphohexomutase, C-terminal domain"/>
    <property type="match status" value="1"/>
</dbReference>
<keyword evidence="3" id="KW-1185">Reference proteome</keyword>
<sequence length="57" mass="6162">VQLRPDVATRELTVVGDDLVLYFSAVDARTLRASVGTFCDLLALATRTAEAFPPLEP</sequence>
<evidence type="ECO:0000313" key="2">
    <source>
        <dbReference type="EMBL" id="KFM28032.1"/>
    </source>
</evidence>
<dbReference type="OrthoDB" id="10025739at2759"/>
<dbReference type="InterPro" id="IPR015419">
    <property type="entry name" value="CTAG/Pcc1"/>
</dbReference>
<dbReference type="PANTHER" id="PTHR31283">
    <property type="entry name" value="EKC/KEOPS COMPLEX SUBUNIT PCC1 FAMILY MEMBER"/>
    <property type="match status" value="1"/>
</dbReference>
<gene>
    <name evidence="2" type="ORF">F751_6707</name>
</gene>
<dbReference type="AlphaFoldDB" id="A0A087SQM8"/>
<dbReference type="GeneID" id="23618098"/>
<dbReference type="RefSeq" id="XP_011401044.1">
    <property type="nucleotide sequence ID" value="XM_011402742.1"/>
</dbReference>
<dbReference type="PANTHER" id="PTHR31283:SF5">
    <property type="entry name" value="EKC_KEOPS COMPLEX SUBUNIT LAGE3"/>
    <property type="match status" value="1"/>
</dbReference>
<evidence type="ECO:0000256" key="1">
    <source>
        <dbReference type="ARBA" id="ARBA00007073"/>
    </source>
</evidence>
<dbReference type="GO" id="GO:0070525">
    <property type="term" value="P:tRNA threonylcarbamoyladenosine metabolic process"/>
    <property type="evidence" value="ECO:0007669"/>
    <property type="project" value="TreeGrafter"/>
</dbReference>
<feature type="non-terminal residue" evidence="2">
    <location>
        <position position="57"/>
    </location>
</feature>
<accession>A0A087SQM8</accession>
<dbReference type="EMBL" id="KL662161">
    <property type="protein sequence ID" value="KFM28032.1"/>
    <property type="molecule type" value="Genomic_DNA"/>
</dbReference>
<evidence type="ECO:0000313" key="3">
    <source>
        <dbReference type="Proteomes" id="UP000028924"/>
    </source>
</evidence>
<organism evidence="2 3">
    <name type="scientific">Auxenochlorella protothecoides</name>
    <name type="common">Green microalga</name>
    <name type="synonym">Chlorella protothecoides</name>
    <dbReference type="NCBI Taxonomy" id="3075"/>
    <lineage>
        <taxon>Eukaryota</taxon>
        <taxon>Viridiplantae</taxon>
        <taxon>Chlorophyta</taxon>
        <taxon>core chlorophytes</taxon>
        <taxon>Trebouxiophyceae</taxon>
        <taxon>Chlorellales</taxon>
        <taxon>Chlorellaceae</taxon>
        <taxon>Auxenochlorella</taxon>
    </lineage>
</organism>